<keyword evidence="2" id="KW-1133">Transmembrane helix</keyword>
<organism evidence="3 4">
    <name type="scientific">Actinoplanes lutulentus</name>
    <dbReference type="NCBI Taxonomy" id="1287878"/>
    <lineage>
        <taxon>Bacteria</taxon>
        <taxon>Bacillati</taxon>
        <taxon>Actinomycetota</taxon>
        <taxon>Actinomycetes</taxon>
        <taxon>Micromonosporales</taxon>
        <taxon>Micromonosporaceae</taxon>
        <taxon>Actinoplanes</taxon>
    </lineage>
</organism>
<comment type="caution">
    <text evidence="3">The sequence shown here is derived from an EMBL/GenBank/DDBJ whole genome shotgun (WGS) entry which is preliminary data.</text>
</comment>
<sequence>MTTYQPEESGSVTAFVEAPEPPAPPRRTRRVHLAVAGLSALTGAAVVVAVLLLIGWRAIPVNLYQVRVFFSADATTGQKEAARASLDDLFSDEEARLFTREDSLALAKKTYADKGDPLPPTLTAESMSEMAVISIKSREFDCAQVDSLKGGSGITGINVIEFHEEIVIAGMVCGRDQS</sequence>
<dbReference type="EMBL" id="QLMJ01000001">
    <property type="protein sequence ID" value="RAK43426.1"/>
    <property type="molecule type" value="Genomic_DNA"/>
</dbReference>
<evidence type="ECO:0000313" key="4">
    <source>
        <dbReference type="Proteomes" id="UP000249341"/>
    </source>
</evidence>
<feature type="transmembrane region" description="Helical" evidence="2">
    <location>
        <begin position="33"/>
        <end position="56"/>
    </location>
</feature>
<name>A0A327ZME1_9ACTN</name>
<keyword evidence="2" id="KW-0472">Membrane</keyword>
<evidence type="ECO:0000256" key="2">
    <source>
        <dbReference type="SAM" id="Phobius"/>
    </source>
</evidence>
<feature type="region of interest" description="Disordered" evidence="1">
    <location>
        <begin position="1"/>
        <end position="26"/>
    </location>
</feature>
<accession>A0A327ZME1</accession>
<protein>
    <recommendedName>
        <fullName evidence="5">FtsX extracellular domain-containing protein</fullName>
    </recommendedName>
</protein>
<keyword evidence="4" id="KW-1185">Reference proteome</keyword>
<proteinExistence type="predicted"/>
<evidence type="ECO:0000313" key="3">
    <source>
        <dbReference type="EMBL" id="RAK43426.1"/>
    </source>
</evidence>
<evidence type="ECO:0000256" key="1">
    <source>
        <dbReference type="SAM" id="MobiDB-lite"/>
    </source>
</evidence>
<keyword evidence="2" id="KW-0812">Transmembrane</keyword>
<evidence type="ECO:0008006" key="5">
    <source>
        <dbReference type="Google" id="ProtNLM"/>
    </source>
</evidence>
<feature type="compositionally biased region" description="Polar residues" evidence="1">
    <location>
        <begin position="1"/>
        <end position="12"/>
    </location>
</feature>
<gene>
    <name evidence="3" type="ORF">B0I29_101556</name>
</gene>
<reference evidence="3 4" key="1">
    <citation type="submission" date="2018-06" db="EMBL/GenBank/DDBJ databases">
        <title>Genomic Encyclopedia of Type Strains, Phase III (KMG-III): the genomes of soil and plant-associated and newly described type strains.</title>
        <authorList>
            <person name="Whitman W."/>
        </authorList>
    </citation>
    <scope>NUCLEOTIDE SEQUENCE [LARGE SCALE GENOMIC DNA]</scope>
    <source>
        <strain evidence="3 4">CGMCC 4.7090</strain>
    </source>
</reference>
<dbReference type="Proteomes" id="UP000249341">
    <property type="component" value="Unassembled WGS sequence"/>
</dbReference>
<dbReference type="AlphaFoldDB" id="A0A327ZME1"/>